<sequence length="134" mass="14553">MYPERIGRRSLWLVGSAVNMAVMAVIGGLGFKQTSATLWAVGILIKNQSIAVLSNSFTTWLFNFTVPYMYNVDSGNLGAKTGLVFAGASVLLLLASYPLIPDLRGLSTVEVDRLYESRVSPRGFQQHRDSGPVA</sequence>
<dbReference type="InterPro" id="IPR050360">
    <property type="entry name" value="MFS_Sugar_Transporters"/>
</dbReference>
<dbReference type="KEGG" id="ffu:CLAFUR5_10162"/>
<dbReference type="GO" id="GO:0005351">
    <property type="term" value="F:carbohydrate:proton symporter activity"/>
    <property type="evidence" value="ECO:0007669"/>
    <property type="project" value="TreeGrafter"/>
</dbReference>
<comment type="subcellular location">
    <subcellularLocation>
        <location evidence="1">Membrane</location>
        <topology evidence="1">Multi-pass membrane protein</topology>
    </subcellularLocation>
</comment>
<keyword evidence="4" id="KW-1185">Reference proteome</keyword>
<evidence type="ECO:0000313" key="4">
    <source>
        <dbReference type="Proteomes" id="UP000756132"/>
    </source>
</evidence>
<keyword evidence="2" id="KW-1133">Transmembrane helix</keyword>
<name>A0A9Q8PCJ3_PASFU</name>
<dbReference type="RefSeq" id="XP_047764365.1">
    <property type="nucleotide sequence ID" value="XM_047909310.1"/>
</dbReference>
<keyword evidence="2" id="KW-0812">Transmembrane</keyword>
<accession>A0A9Q8PCJ3</accession>
<feature type="transmembrane region" description="Helical" evidence="2">
    <location>
        <begin position="12"/>
        <end position="31"/>
    </location>
</feature>
<reference evidence="3" key="1">
    <citation type="submission" date="2021-12" db="EMBL/GenBank/DDBJ databases">
        <authorList>
            <person name="Zaccaron A."/>
            <person name="Stergiopoulos I."/>
        </authorList>
    </citation>
    <scope>NUCLEOTIDE SEQUENCE</scope>
    <source>
        <strain evidence="3">Race5_Kim</strain>
    </source>
</reference>
<dbReference type="InterPro" id="IPR036259">
    <property type="entry name" value="MFS_trans_sf"/>
</dbReference>
<evidence type="ECO:0000256" key="1">
    <source>
        <dbReference type="ARBA" id="ARBA00004141"/>
    </source>
</evidence>
<dbReference type="PANTHER" id="PTHR48022">
    <property type="entry name" value="PLASTIDIC GLUCOSE TRANSPORTER 4"/>
    <property type="match status" value="1"/>
</dbReference>
<dbReference type="GO" id="GO:0016020">
    <property type="term" value="C:membrane"/>
    <property type="evidence" value="ECO:0007669"/>
    <property type="project" value="UniProtKB-SubCell"/>
</dbReference>
<organism evidence="3 4">
    <name type="scientific">Passalora fulva</name>
    <name type="common">Tomato leaf mold</name>
    <name type="synonym">Cladosporium fulvum</name>
    <dbReference type="NCBI Taxonomy" id="5499"/>
    <lineage>
        <taxon>Eukaryota</taxon>
        <taxon>Fungi</taxon>
        <taxon>Dikarya</taxon>
        <taxon>Ascomycota</taxon>
        <taxon>Pezizomycotina</taxon>
        <taxon>Dothideomycetes</taxon>
        <taxon>Dothideomycetidae</taxon>
        <taxon>Mycosphaerellales</taxon>
        <taxon>Mycosphaerellaceae</taxon>
        <taxon>Fulvia</taxon>
    </lineage>
</organism>
<dbReference type="Gene3D" id="1.20.1250.20">
    <property type="entry name" value="MFS general substrate transporter like domains"/>
    <property type="match status" value="1"/>
</dbReference>
<dbReference type="AlphaFoldDB" id="A0A9Q8PCJ3"/>
<dbReference type="EMBL" id="CP090169">
    <property type="protein sequence ID" value="UJO19999.1"/>
    <property type="molecule type" value="Genomic_DNA"/>
</dbReference>
<feature type="transmembrane region" description="Helical" evidence="2">
    <location>
        <begin position="82"/>
        <end position="100"/>
    </location>
</feature>
<dbReference type="Proteomes" id="UP000756132">
    <property type="component" value="Chromosome 7"/>
</dbReference>
<evidence type="ECO:0000313" key="3">
    <source>
        <dbReference type="EMBL" id="UJO19999.1"/>
    </source>
</evidence>
<protein>
    <submittedName>
        <fullName evidence="3">MFS transporter fmqE</fullName>
    </submittedName>
</protein>
<gene>
    <name evidence="3" type="ORF">CLAFUR5_10162</name>
</gene>
<reference evidence="3" key="2">
    <citation type="journal article" date="2022" name="Microb. Genom.">
        <title>A chromosome-scale genome assembly of the tomato pathogen Cladosporium fulvum reveals a compartmentalized genome architecture and the presence of a dispensable chromosome.</title>
        <authorList>
            <person name="Zaccaron A.Z."/>
            <person name="Chen L.H."/>
            <person name="Samaras A."/>
            <person name="Stergiopoulos I."/>
        </authorList>
    </citation>
    <scope>NUCLEOTIDE SEQUENCE</scope>
    <source>
        <strain evidence="3">Race5_Kim</strain>
    </source>
</reference>
<dbReference type="PANTHER" id="PTHR48022:SF33">
    <property type="entry name" value="SUGAR PERMEASE, PUTATIVE (AFU_ORTHOLOGUE AFUA_6G12040)-RELATED"/>
    <property type="match status" value="1"/>
</dbReference>
<evidence type="ECO:0000256" key="2">
    <source>
        <dbReference type="SAM" id="Phobius"/>
    </source>
</evidence>
<dbReference type="GeneID" id="71990040"/>
<proteinExistence type="predicted"/>
<dbReference type="OrthoDB" id="6612291at2759"/>
<keyword evidence="2" id="KW-0472">Membrane</keyword>